<evidence type="ECO:0000313" key="1">
    <source>
        <dbReference type="EMBL" id="EMI56699.1"/>
    </source>
</evidence>
<gene>
    <name evidence="1" type="ORF">RSSM_01881</name>
</gene>
<reference evidence="1 2" key="1">
    <citation type="journal article" date="2013" name="Mar. Genomics">
        <title>Expression of sulfatases in Rhodopirellula baltica and the diversity of sulfatases in the genus Rhodopirellula.</title>
        <authorList>
            <person name="Wegner C.E."/>
            <person name="Richter-Heitmann T."/>
            <person name="Klindworth A."/>
            <person name="Klockow C."/>
            <person name="Richter M."/>
            <person name="Achstetter T."/>
            <person name="Glockner F.O."/>
            <person name="Harder J."/>
        </authorList>
    </citation>
    <scope>NUCLEOTIDE SEQUENCE [LARGE SCALE GENOMIC DNA]</scope>
    <source>
        <strain evidence="1 2">SM41</strain>
    </source>
</reference>
<evidence type="ECO:0000313" key="2">
    <source>
        <dbReference type="Proteomes" id="UP000011885"/>
    </source>
</evidence>
<dbReference type="EMBL" id="ANOH01000132">
    <property type="protein sequence ID" value="EMI56699.1"/>
    <property type="molecule type" value="Genomic_DNA"/>
</dbReference>
<name>M5U627_9BACT</name>
<organism evidence="1 2">
    <name type="scientific">Rhodopirellula sallentina SM41</name>
    <dbReference type="NCBI Taxonomy" id="1263870"/>
    <lineage>
        <taxon>Bacteria</taxon>
        <taxon>Pseudomonadati</taxon>
        <taxon>Planctomycetota</taxon>
        <taxon>Planctomycetia</taxon>
        <taxon>Pirellulales</taxon>
        <taxon>Pirellulaceae</taxon>
        <taxon>Rhodopirellula</taxon>
    </lineage>
</organism>
<proteinExistence type="predicted"/>
<dbReference type="GO" id="GO:0016491">
    <property type="term" value="F:oxidoreductase activity"/>
    <property type="evidence" value="ECO:0007669"/>
    <property type="project" value="InterPro"/>
</dbReference>
<dbReference type="AlphaFoldDB" id="M5U627"/>
<dbReference type="PANTHER" id="PTHR23026:SF123">
    <property type="entry name" value="NAD(P)H NITROREDUCTASE RV3131-RELATED"/>
    <property type="match status" value="1"/>
</dbReference>
<keyword evidence="2" id="KW-1185">Reference proteome</keyword>
<dbReference type="Gene3D" id="3.40.109.30">
    <property type="entry name" value="putative nitroreductase (tm1586), domain 2"/>
    <property type="match status" value="1"/>
</dbReference>
<accession>M5U627</accession>
<sequence length="327" mass="37232">MRRRSSNLNKRLRGAVEFAVLAPSSHNTQPWKFRIVRDGIELYADRDRALPVVDPHDRELTISCGAALYHLRLALNCDSLATLIHVLPSADHPDLLARLRVSGPHTPDEDEQELFRAIAHRRTNRQPFDHRNVPLSIFDEWYLDLKEHNCWLQLVEDKTQKHIIADLISEGDRLQGSDRRFRRELSQWVHPNRTSCRDGMPGYAHGINMIASYLGPLMVRTFDWGEGQAAKDRQLAEGSPLLAIIGTQDDTPEAWMSTGQALAKMLLRGTSRGLSASFLNQPIEVTSLRPEIEDQCDEKGFPQILLRWGYGREVPATPRRSVEEVLV</sequence>
<dbReference type="Proteomes" id="UP000011885">
    <property type="component" value="Unassembled WGS sequence"/>
</dbReference>
<dbReference type="OrthoDB" id="5149792at2"/>
<dbReference type="PATRIC" id="fig|1263870.3.peg.2010"/>
<dbReference type="InterPro" id="IPR050627">
    <property type="entry name" value="Nitroreductase/BluB"/>
</dbReference>
<dbReference type="SUPFAM" id="SSF55469">
    <property type="entry name" value="FMN-dependent nitroreductase-like"/>
    <property type="match status" value="2"/>
</dbReference>
<dbReference type="Gene3D" id="3.40.109.10">
    <property type="entry name" value="NADH Oxidase"/>
    <property type="match status" value="1"/>
</dbReference>
<dbReference type="NCBIfam" id="NF047509">
    <property type="entry name" value="Rv3131_FMN_oxido"/>
    <property type="match status" value="1"/>
</dbReference>
<protein>
    <submittedName>
        <fullName evidence="1">Uncharacterized protein</fullName>
    </submittedName>
</protein>
<comment type="caution">
    <text evidence="1">The sequence shown here is derived from an EMBL/GenBank/DDBJ whole genome shotgun (WGS) entry which is preliminary data.</text>
</comment>
<dbReference type="PANTHER" id="PTHR23026">
    <property type="entry name" value="NADPH NITROREDUCTASE"/>
    <property type="match status" value="1"/>
</dbReference>
<dbReference type="InterPro" id="IPR000415">
    <property type="entry name" value="Nitroreductase-like"/>
</dbReference>